<feature type="region of interest" description="Disordered" evidence="1">
    <location>
        <begin position="1"/>
        <end position="20"/>
    </location>
</feature>
<evidence type="ECO:0000313" key="2">
    <source>
        <dbReference type="EMBL" id="KAJ7694859.1"/>
    </source>
</evidence>
<keyword evidence="3" id="KW-1185">Reference proteome</keyword>
<protein>
    <submittedName>
        <fullName evidence="2">Uncharacterized protein</fullName>
    </submittedName>
</protein>
<dbReference type="AlphaFoldDB" id="A0AAD7DP71"/>
<name>A0AAD7DP71_MYCRO</name>
<accession>A0AAD7DP71</accession>
<evidence type="ECO:0000256" key="1">
    <source>
        <dbReference type="SAM" id="MobiDB-lite"/>
    </source>
</evidence>
<gene>
    <name evidence="2" type="ORF">B0H17DRAFT_1131791</name>
</gene>
<reference evidence="2" key="1">
    <citation type="submission" date="2023-03" db="EMBL/GenBank/DDBJ databases">
        <title>Massive genome expansion in bonnet fungi (Mycena s.s.) driven by repeated elements and novel gene families across ecological guilds.</title>
        <authorList>
            <consortium name="Lawrence Berkeley National Laboratory"/>
            <person name="Harder C.B."/>
            <person name="Miyauchi S."/>
            <person name="Viragh M."/>
            <person name="Kuo A."/>
            <person name="Thoen E."/>
            <person name="Andreopoulos B."/>
            <person name="Lu D."/>
            <person name="Skrede I."/>
            <person name="Drula E."/>
            <person name="Henrissat B."/>
            <person name="Morin E."/>
            <person name="Kohler A."/>
            <person name="Barry K."/>
            <person name="LaButti K."/>
            <person name="Morin E."/>
            <person name="Salamov A."/>
            <person name="Lipzen A."/>
            <person name="Mereny Z."/>
            <person name="Hegedus B."/>
            <person name="Baldrian P."/>
            <person name="Stursova M."/>
            <person name="Weitz H."/>
            <person name="Taylor A."/>
            <person name="Grigoriev I.V."/>
            <person name="Nagy L.G."/>
            <person name="Martin F."/>
            <person name="Kauserud H."/>
        </authorList>
    </citation>
    <scope>NUCLEOTIDE SEQUENCE</scope>
    <source>
        <strain evidence="2">CBHHK067</strain>
    </source>
</reference>
<organism evidence="2 3">
    <name type="scientific">Mycena rosella</name>
    <name type="common">Pink bonnet</name>
    <name type="synonym">Agaricus rosellus</name>
    <dbReference type="NCBI Taxonomy" id="1033263"/>
    <lineage>
        <taxon>Eukaryota</taxon>
        <taxon>Fungi</taxon>
        <taxon>Dikarya</taxon>
        <taxon>Basidiomycota</taxon>
        <taxon>Agaricomycotina</taxon>
        <taxon>Agaricomycetes</taxon>
        <taxon>Agaricomycetidae</taxon>
        <taxon>Agaricales</taxon>
        <taxon>Marasmiineae</taxon>
        <taxon>Mycenaceae</taxon>
        <taxon>Mycena</taxon>
    </lineage>
</organism>
<comment type="caution">
    <text evidence="2">The sequence shown here is derived from an EMBL/GenBank/DDBJ whole genome shotgun (WGS) entry which is preliminary data.</text>
</comment>
<proteinExistence type="predicted"/>
<dbReference type="Proteomes" id="UP001221757">
    <property type="component" value="Unassembled WGS sequence"/>
</dbReference>
<sequence length="140" mass="14763">MYVPGPTVHRHHPAEGPAPFGAGPAAANAFGSRPGCCGSSLESVGESSARGAGRRVLERKLVVQDARGEENWPHGRMHQGYPSIPSSFGAGFEAKSSIPSLVLDRRRAQSAIQKFGIRAGVQSGSDVSQDFHSSRAHYGI</sequence>
<evidence type="ECO:0000313" key="3">
    <source>
        <dbReference type="Proteomes" id="UP001221757"/>
    </source>
</evidence>
<dbReference type="EMBL" id="JARKIE010000040">
    <property type="protein sequence ID" value="KAJ7694859.1"/>
    <property type="molecule type" value="Genomic_DNA"/>
</dbReference>